<proteinExistence type="predicted"/>
<accession>A0A8H4UKK0</accession>
<reference evidence="2" key="1">
    <citation type="journal article" date="2020" name="BMC Genomics">
        <title>Correction to: Identification and distribution of gene clusters required for synthesis of sphingolipid metabolism inhibitors in diverse species of the filamentous fungus Fusarium.</title>
        <authorList>
            <person name="Kim H.S."/>
            <person name="Lohmar J.M."/>
            <person name="Busman M."/>
            <person name="Brown D.W."/>
            <person name="Naumann T.A."/>
            <person name="Divon H.H."/>
            <person name="Lysoe E."/>
            <person name="Uhlig S."/>
            <person name="Proctor R.H."/>
        </authorList>
    </citation>
    <scope>NUCLEOTIDE SEQUENCE</scope>
    <source>
        <strain evidence="2">NRRL 22465</strain>
    </source>
</reference>
<evidence type="ECO:0000313" key="2">
    <source>
        <dbReference type="EMBL" id="KAF4978579.1"/>
    </source>
</evidence>
<sequence>MADSFYLFGQLPPELRDEIWRFALRPRQRGVQVFHVKEITPSDLNRFRVQAPACKPPNHDLNSEADSDSPCWIRNNPSTYLIDRGLWTACRESRWVIQQAFGGASAQWMTFGQPLAMTPFKVSNTDNDTLTAATACFSQTGSDARHYLSVIPSQDLFIMQVHDSANWVLDYMHVTSIYDQSAARLESLAIGYKASWGYQIPTGQGWRSRCDHETHRIIQAAVLQRIRPGSTIWFIDYSIKRRSYDANRPSETLEQPVTFHGTDRRFVEVRDIEDSRWVFSDEVASGEKAGSLAFAAYLDSWRRAGTKPVFRVLACEYL</sequence>
<evidence type="ECO:0000313" key="3">
    <source>
        <dbReference type="Proteomes" id="UP000635477"/>
    </source>
</evidence>
<feature type="domain" description="2EXR" evidence="1">
    <location>
        <begin position="5"/>
        <end position="97"/>
    </location>
</feature>
<dbReference type="AlphaFoldDB" id="A0A8H4UKK0"/>
<dbReference type="Pfam" id="PF20150">
    <property type="entry name" value="2EXR"/>
    <property type="match status" value="1"/>
</dbReference>
<name>A0A8H4UKK0_9HYPO</name>
<reference evidence="2" key="2">
    <citation type="submission" date="2020-05" db="EMBL/GenBank/DDBJ databases">
        <authorList>
            <person name="Kim H.-S."/>
            <person name="Proctor R.H."/>
            <person name="Brown D.W."/>
        </authorList>
    </citation>
    <scope>NUCLEOTIDE SEQUENCE</scope>
    <source>
        <strain evidence="2">NRRL 22465</strain>
    </source>
</reference>
<dbReference type="InterPro" id="IPR045518">
    <property type="entry name" value="2EXR"/>
</dbReference>
<protein>
    <recommendedName>
        <fullName evidence="1">2EXR domain-containing protein</fullName>
    </recommendedName>
</protein>
<dbReference type="Proteomes" id="UP000635477">
    <property type="component" value="Unassembled WGS sequence"/>
</dbReference>
<gene>
    <name evidence="2" type="ORF">FZEAL_5071</name>
</gene>
<evidence type="ECO:0000259" key="1">
    <source>
        <dbReference type="Pfam" id="PF20150"/>
    </source>
</evidence>
<keyword evidence="3" id="KW-1185">Reference proteome</keyword>
<organism evidence="2 3">
    <name type="scientific">Fusarium zealandicum</name>
    <dbReference type="NCBI Taxonomy" id="1053134"/>
    <lineage>
        <taxon>Eukaryota</taxon>
        <taxon>Fungi</taxon>
        <taxon>Dikarya</taxon>
        <taxon>Ascomycota</taxon>
        <taxon>Pezizomycotina</taxon>
        <taxon>Sordariomycetes</taxon>
        <taxon>Hypocreomycetidae</taxon>
        <taxon>Hypocreales</taxon>
        <taxon>Nectriaceae</taxon>
        <taxon>Fusarium</taxon>
        <taxon>Fusarium staphyleae species complex</taxon>
    </lineage>
</organism>
<comment type="caution">
    <text evidence="2">The sequence shown here is derived from an EMBL/GenBank/DDBJ whole genome shotgun (WGS) entry which is preliminary data.</text>
</comment>
<dbReference type="EMBL" id="JABEYC010000357">
    <property type="protein sequence ID" value="KAF4978579.1"/>
    <property type="molecule type" value="Genomic_DNA"/>
</dbReference>
<dbReference type="OrthoDB" id="3596450at2759"/>